<dbReference type="SUPFAM" id="SSF55874">
    <property type="entry name" value="ATPase domain of HSP90 chaperone/DNA topoisomerase II/histidine kinase"/>
    <property type="match status" value="1"/>
</dbReference>
<feature type="domain" description="Response regulatory" evidence="8">
    <location>
        <begin position="701"/>
        <end position="815"/>
    </location>
</feature>
<protein>
    <recommendedName>
        <fullName evidence="2">histidine kinase</fullName>
        <ecNumber evidence="2">2.7.13.3</ecNumber>
    </recommendedName>
</protein>
<evidence type="ECO:0000256" key="4">
    <source>
        <dbReference type="PROSITE-ProRule" id="PRU00169"/>
    </source>
</evidence>
<feature type="transmembrane region" description="Helical" evidence="6">
    <location>
        <begin position="21"/>
        <end position="40"/>
    </location>
</feature>
<feature type="region of interest" description="Disordered" evidence="5">
    <location>
        <begin position="670"/>
        <end position="698"/>
    </location>
</feature>
<dbReference type="InterPro" id="IPR003661">
    <property type="entry name" value="HisK_dim/P_dom"/>
</dbReference>
<dbReference type="InterPro" id="IPR001789">
    <property type="entry name" value="Sig_transdc_resp-reg_receiver"/>
</dbReference>
<feature type="modified residue" description="4-aspartylphosphate" evidence="4">
    <location>
        <position position="751"/>
    </location>
</feature>
<evidence type="ECO:0000256" key="5">
    <source>
        <dbReference type="SAM" id="MobiDB-lite"/>
    </source>
</evidence>
<dbReference type="EMBL" id="QRDP01000004">
    <property type="protein sequence ID" value="RED15614.1"/>
    <property type="molecule type" value="Genomic_DNA"/>
</dbReference>
<dbReference type="PRINTS" id="PR00344">
    <property type="entry name" value="BCTRLSENSOR"/>
</dbReference>
<feature type="domain" description="Histidine kinase" evidence="7">
    <location>
        <begin position="432"/>
        <end position="661"/>
    </location>
</feature>
<dbReference type="PANTHER" id="PTHR43065:SF42">
    <property type="entry name" value="TWO-COMPONENT SENSOR PPRA"/>
    <property type="match status" value="1"/>
</dbReference>
<accession>A0A3D9FCT0</accession>
<dbReference type="PROSITE" id="PS50109">
    <property type="entry name" value="HIS_KIN"/>
    <property type="match status" value="1"/>
</dbReference>
<feature type="compositionally biased region" description="Pro residues" evidence="5">
    <location>
        <begin position="684"/>
        <end position="694"/>
    </location>
</feature>
<keyword evidence="6" id="KW-1133">Transmembrane helix</keyword>
<evidence type="ECO:0000256" key="3">
    <source>
        <dbReference type="ARBA" id="ARBA00022553"/>
    </source>
</evidence>
<dbReference type="Gene3D" id="3.40.50.2300">
    <property type="match status" value="1"/>
</dbReference>
<keyword evidence="9" id="KW-0418">Kinase</keyword>
<dbReference type="AlphaFoldDB" id="A0A3D9FCT0"/>
<comment type="catalytic activity">
    <reaction evidence="1">
        <text>ATP + protein L-histidine = ADP + protein N-phospho-L-histidine.</text>
        <dbReference type="EC" id="2.7.13.3"/>
    </reaction>
</comment>
<dbReference type="SUPFAM" id="SSF47384">
    <property type="entry name" value="Homodimeric domain of signal transducing histidine kinase"/>
    <property type="match status" value="1"/>
</dbReference>
<name>A0A3D9FCT0_9SPHN</name>
<dbReference type="RefSeq" id="WP_116235112.1">
    <property type="nucleotide sequence ID" value="NZ_QRDP01000004.1"/>
</dbReference>
<evidence type="ECO:0000256" key="6">
    <source>
        <dbReference type="SAM" id="Phobius"/>
    </source>
</evidence>
<dbReference type="Gene3D" id="1.10.287.130">
    <property type="match status" value="1"/>
</dbReference>
<evidence type="ECO:0000259" key="8">
    <source>
        <dbReference type="PROSITE" id="PS50110"/>
    </source>
</evidence>
<dbReference type="InterPro" id="IPR000014">
    <property type="entry name" value="PAS"/>
</dbReference>
<dbReference type="GO" id="GO:0000155">
    <property type="term" value="F:phosphorelay sensor kinase activity"/>
    <property type="evidence" value="ECO:0007669"/>
    <property type="project" value="InterPro"/>
</dbReference>
<keyword evidence="3 4" id="KW-0597">Phosphoprotein</keyword>
<dbReference type="CDD" id="cd17546">
    <property type="entry name" value="REC_hyHK_CKI1_RcsC-like"/>
    <property type="match status" value="1"/>
</dbReference>
<dbReference type="SUPFAM" id="SSF52172">
    <property type="entry name" value="CheY-like"/>
    <property type="match status" value="1"/>
</dbReference>
<feature type="transmembrane region" description="Helical" evidence="6">
    <location>
        <begin position="46"/>
        <end position="65"/>
    </location>
</feature>
<sequence>MATVAPENRDRHPKASQFADRSLIGLVVLAGIGSAVLMMFLLESPLFAAGFMALFLSAFGVAMVATRRRPLAAEATAGPDRALIRAAIEGAGMPVVVTDRQGILVAANSGFERDFRGPPTPPALPFADDGVERLTHAGRTAWRDGRGNAPALRTPHGSYDAIVERGGEKGDFLIWRFAPAIETDLIAEARRLIESSAGTALGMAGVMAALVDGKGALLAANQVFRRRALGSTQERLRGREFTDILETGEDQLLRLAREGDGGAPLRLVQVPLSSGSQGNAPLLFFLLDEVPGSGAPAERENIHALLGMLPLGLALAERDGRFLYMNEAFRRAAGLDDESRPVYPGDLVVDEDKTAVANAVRRFSNSTSISADIALRLKSQPDETVAMTVASASGLGDAAVLLSLKDNSEDEKLKRQVAQATKMQAVGQLAGGVAHDFNNILTAIIGHCDLMLLRHTPGDSDYDDIQQVKSNSNRAAGLTRQLLAFSRQQTLRPQILQLPDVVSEVSNLLKRLLGETVTLEIHHGRNLGPIRADPGQLEQVIVNLAVNARDAIQSSEKDDGRGTLTLETFSVSGAEVDLMGHEIMPSTEYTAFRLTDTGTGIEPDSLTKIFEPFYTTKEVGKGTGLGLSTVYGIVKQSGGYIFADSEVGKGTTFTIYLPVHRGDVDEKAELASGQMASREKPEAPLQPSPPPPAAEPWGSGTILVVEDEDMVRTVAERALTRQGYSVVTAEDGEIALDIVAECKDFDLILSDVVMPGMDGPAMARELRETLPHIPILFMSGYAEEQLRKSINIEQVHFLPKPFSVQQLAEAVGAILNKAK</sequence>
<evidence type="ECO:0000256" key="2">
    <source>
        <dbReference type="ARBA" id="ARBA00012438"/>
    </source>
</evidence>
<dbReference type="Pfam" id="PF00512">
    <property type="entry name" value="HisKA"/>
    <property type="match status" value="1"/>
</dbReference>
<dbReference type="InterPro" id="IPR011006">
    <property type="entry name" value="CheY-like_superfamily"/>
</dbReference>
<dbReference type="InterPro" id="IPR036890">
    <property type="entry name" value="HATPase_C_sf"/>
</dbReference>
<organism evidence="9 10">
    <name type="scientific">Parasphingopyxis lamellibrachiae</name>
    <dbReference type="NCBI Taxonomy" id="680125"/>
    <lineage>
        <taxon>Bacteria</taxon>
        <taxon>Pseudomonadati</taxon>
        <taxon>Pseudomonadota</taxon>
        <taxon>Alphaproteobacteria</taxon>
        <taxon>Sphingomonadales</taxon>
        <taxon>Sphingomonadaceae</taxon>
        <taxon>Parasphingopyxis</taxon>
    </lineage>
</organism>
<keyword evidence="6" id="KW-0472">Membrane</keyword>
<dbReference type="Gene3D" id="3.30.565.10">
    <property type="entry name" value="Histidine kinase-like ATPase, C-terminal domain"/>
    <property type="match status" value="1"/>
</dbReference>
<dbReference type="SMART" id="SM00388">
    <property type="entry name" value="HisKA"/>
    <property type="match status" value="1"/>
</dbReference>
<dbReference type="PROSITE" id="PS50110">
    <property type="entry name" value="RESPONSE_REGULATORY"/>
    <property type="match status" value="1"/>
</dbReference>
<dbReference type="InterPro" id="IPR004358">
    <property type="entry name" value="Sig_transdc_His_kin-like_C"/>
</dbReference>
<keyword evidence="9" id="KW-0808">Transferase</keyword>
<dbReference type="InterPro" id="IPR005467">
    <property type="entry name" value="His_kinase_dom"/>
</dbReference>
<dbReference type="Proteomes" id="UP000256310">
    <property type="component" value="Unassembled WGS sequence"/>
</dbReference>
<dbReference type="InterPro" id="IPR003594">
    <property type="entry name" value="HATPase_dom"/>
</dbReference>
<dbReference type="EC" id="2.7.13.3" evidence="2"/>
<gene>
    <name evidence="9" type="ORF">DFR46_0612</name>
</gene>
<dbReference type="PANTHER" id="PTHR43065">
    <property type="entry name" value="SENSOR HISTIDINE KINASE"/>
    <property type="match status" value="1"/>
</dbReference>
<evidence type="ECO:0000313" key="10">
    <source>
        <dbReference type="Proteomes" id="UP000256310"/>
    </source>
</evidence>
<reference evidence="9 10" key="1">
    <citation type="submission" date="2018-07" db="EMBL/GenBank/DDBJ databases">
        <title>Genomic Encyclopedia of Type Strains, Phase IV (KMG-IV): sequencing the most valuable type-strain genomes for metagenomic binning, comparative biology and taxonomic classification.</title>
        <authorList>
            <person name="Goeker M."/>
        </authorList>
    </citation>
    <scope>NUCLEOTIDE SEQUENCE [LARGE SCALE GENOMIC DNA]</scope>
    <source>
        <strain evidence="9 10">DSM 26725</strain>
    </source>
</reference>
<evidence type="ECO:0000256" key="1">
    <source>
        <dbReference type="ARBA" id="ARBA00000085"/>
    </source>
</evidence>
<dbReference type="FunFam" id="1.10.287.130:FF:000037">
    <property type="entry name" value="Hybrid sensor histidine kinase/response regulator"/>
    <property type="match status" value="1"/>
</dbReference>
<proteinExistence type="predicted"/>
<comment type="caution">
    <text evidence="9">The sequence shown here is derived from an EMBL/GenBank/DDBJ whole genome shotgun (WGS) entry which is preliminary data.</text>
</comment>
<dbReference type="SMART" id="SM00387">
    <property type="entry name" value="HATPase_c"/>
    <property type="match status" value="1"/>
</dbReference>
<dbReference type="SMART" id="SM00448">
    <property type="entry name" value="REC"/>
    <property type="match status" value="1"/>
</dbReference>
<evidence type="ECO:0000259" key="7">
    <source>
        <dbReference type="PROSITE" id="PS50109"/>
    </source>
</evidence>
<dbReference type="Pfam" id="PF13188">
    <property type="entry name" value="PAS_8"/>
    <property type="match status" value="1"/>
</dbReference>
<dbReference type="InterPro" id="IPR036097">
    <property type="entry name" value="HisK_dim/P_sf"/>
</dbReference>
<dbReference type="Pfam" id="PF00072">
    <property type="entry name" value="Response_reg"/>
    <property type="match status" value="1"/>
</dbReference>
<keyword evidence="6" id="KW-0812">Transmembrane</keyword>
<dbReference type="OrthoDB" id="9796100at2"/>
<dbReference type="CDD" id="cd00082">
    <property type="entry name" value="HisKA"/>
    <property type="match status" value="1"/>
</dbReference>
<dbReference type="Pfam" id="PF02518">
    <property type="entry name" value="HATPase_c"/>
    <property type="match status" value="1"/>
</dbReference>
<keyword evidence="10" id="KW-1185">Reference proteome</keyword>
<evidence type="ECO:0000313" key="9">
    <source>
        <dbReference type="EMBL" id="RED15614.1"/>
    </source>
</evidence>